<dbReference type="PANTHER" id="PTHR38589">
    <property type="entry name" value="BLR0621 PROTEIN"/>
    <property type="match status" value="1"/>
</dbReference>
<dbReference type="RefSeq" id="WP_085266283.1">
    <property type="nucleotide sequence ID" value="NZ_JACKVG010000016.1"/>
</dbReference>
<accession>A0A1X1YB57</accession>
<evidence type="ECO:0000313" key="5">
    <source>
        <dbReference type="Proteomes" id="UP000193866"/>
    </source>
</evidence>
<evidence type="ECO:0000259" key="3">
    <source>
        <dbReference type="PROSITE" id="PS52029"/>
    </source>
</evidence>
<dbReference type="STRING" id="1108812.AWC16_19665"/>
<dbReference type="InterPro" id="IPR005490">
    <property type="entry name" value="LD_TPept_cat_dom"/>
</dbReference>
<keyword evidence="1" id="KW-0961">Cell wall biogenesis/degradation</keyword>
<name>A0A1X1YB57_9MYCO</name>
<feature type="signal peptide" evidence="2">
    <location>
        <begin position="1"/>
        <end position="27"/>
    </location>
</feature>
<dbReference type="GO" id="GO:0008360">
    <property type="term" value="P:regulation of cell shape"/>
    <property type="evidence" value="ECO:0007669"/>
    <property type="project" value="UniProtKB-UniRule"/>
</dbReference>
<evidence type="ECO:0000256" key="1">
    <source>
        <dbReference type="PROSITE-ProRule" id="PRU01373"/>
    </source>
</evidence>
<comment type="pathway">
    <text evidence="1">Cell wall biogenesis; peptidoglycan biosynthesis.</text>
</comment>
<dbReference type="Pfam" id="PF03734">
    <property type="entry name" value="YkuD"/>
    <property type="match status" value="1"/>
</dbReference>
<dbReference type="PANTHER" id="PTHR38589:SF1">
    <property type="entry name" value="BLR0621 PROTEIN"/>
    <property type="match status" value="1"/>
</dbReference>
<proteinExistence type="predicted"/>
<dbReference type="EMBL" id="LQPG01000037">
    <property type="protein sequence ID" value="ORW08337.1"/>
    <property type="molecule type" value="Genomic_DNA"/>
</dbReference>
<feature type="active site" description="Proton donor/acceptor" evidence="1">
    <location>
        <position position="183"/>
    </location>
</feature>
<dbReference type="OrthoDB" id="186490at2"/>
<reference evidence="4 5" key="1">
    <citation type="submission" date="2016-01" db="EMBL/GenBank/DDBJ databases">
        <title>The new phylogeny of the genus Mycobacterium.</title>
        <authorList>
            <person name="Tarcisio F."/>
            <person name="Conor M."/>
            <person name="Antonella G."/>
            <person name="Elisabetta G."/>
            <person name="Giulia F.S."/>
            <person name="Sara T."/>
            <person name="Anna F."/>
            <person name="Clotilde B."/>
            <person name="Roberto B."/>
            <person name="Veronica D.S."/>
            <person name="Fabio R."/>
            <person name="Monica P."/>
            <person name="Olivier J."/>
            <person name="Enrico T."/>
            <person name="Nicola S."/>
        </authorList>
    </citation>
    <scope>NUCLEOTIDE SEQUENCE [LARGE SCALE GENOMIC DNA]</scope>
    <source>
        <strain evidence="4 5">DSM 45394</strain>
    </source>
</reference>
<evidence type="ECO:0000313" key="4">
    <source>
        <dbReference type="EMBL" id="ORW08337.1"/>
    </source>
</evidence>
<feature type="domain" description="L,D-TPase catalytic" evidence="3">
    <location>
        <begin position="45"/>
        <end position="217"/>
    </location>
</feature>
<dbReference type="GO" id="GO:0009252">
    <property type="term" value="P:peptidoglycan biosynthetic process"/>
    <property type="evidence" value="ECO:0007669"/>
    <property type="project" value="UniProtKB-KW"/>
</dbReference>
<gene>
    <name evidence="4" type="ORF">AWC16_19665</name>
</gene>
<feature type="chain" id="PRO_5012349102" description="L,D-TPase catalytic domain-containing protein" evidence="2">
    <location>
        <begin position="28"/>
        <end position="218"/>
    </location>
</feature>
<dbReference type="Proteomes" id="UP000193866">
    <property type="component" value="Unassembled WGS sequence"/>
</dbReference>
<sequence length="218" mass="22550">MRRPLSLFCAALCAVAATLAAAPGAQADLTPWFGASVGNANQVISVVGTGGSDAKMDVYQRGPTGWQAVAAGIPTHVGSAGMAPKAKSGYPATPMGVYTLPYAFGTAPNPGGGLQYVQVGPDHWWDGDGNSPTFNTMQVCKRAQCPFDTNESENLEIPQYKHAVVMGVNTARKPGDGGAFFFHTTDGGPTAGCVAIDDAKLVQIIQWLRPGAVIAIAQ</sequence>
<dbReference type="PROSITE" id="PS52029">
    <property type="entry name" value="LD_TPASE"/>
    <property type="match status" value="1"/>
</dbReference>
<dbReference type="AlphaFoldDB" id="A0A1X1YB57"/>
<keyword evidence="1" id="KW-0573">Peptidoglycan synthesis</keyword>
<keyword evidence="1" id="KW-0133">Cell shape</keyword>
<evidence type="ECO:0000256" key="2">
    <source>
        <dbReference type="SAM" id="SignalP"/>
    </source>
</evidence>
<organism evidence="4 5">
    <name type="scientific">Mycolicibacter longobardus</name>
    <dbReference type="NCBI Taxonomy" id="1108812"/>
    <lineage>
        <taxon>Bacteria</taxon>
        <taxon>Bacillati</taxon>
        <taxon>Actinomycetota</taxon>
        <taxon>Actinomycetes</taxon>
        <taxon>Mycobacteriales</taxon>
        <taxon>Mycobacteriaceae</taxon>
        <taxon>Mycolicibacter</taxon>
    </lineage>
</organism>
<comment type="caution">
    <text evidence="4">The sequence shown here is derived from an EMBL/GenBank/DDBJ whole genome shotgun (WGS) entry which is preliminary data.</text>
</comment>
<feature type="active site" description="Nucleophile" evidence="1">
    <location>
        <position position="193"/>
    </location>
</feature>
<keyword evidence="2" id="KW-0732">Signal</keyword>
<dbReference type="GO" id="GO:0071555">
    <property type="term" value="P:cell wall organization"/>
    <property type="evidence" value="ECO:0007669"/>
    <property type="project" value="UniProtKB-UniRule"/>
</dbReference>
<keyword evidence="5" id="KW-1185">Reference proteome</keyword>
<dbReference type="GO" id="GO:0016740">
    <property type="term" value="F:transferase activity"/>
    <property type="evidence" value="ECO:0007669"/>
    <property type="project" value="InterPro"/>
</dbReference>
<protein>
    <recommendedName>
        <fullName evidence="3">L,D-TPase catalytic domain-containing protein</fullName>
    </recommendedName>
</protein>